<evidence type="ECO:0000313" key="7">
    <source>
        <dbReference type="Proteomes" id="UP000186551"/>
    </source>
</evidence>
<dbReference type="Proteomes" id="UP000186551">
    <property type="component" value="Unassembled WGS sequence"/>
</dbReference>
<accession>A0A1Q5P8H4</accession>
<proteinExistence type="predicted"/>
<feature type="transmembrane region" description="Helical" evidence="5">
    <location>
        <begin position="6"/>
        <end position="26"/>
    </location>
</feature>
<dbReference type="EMBL" id="LVWA01000012">
    <property type="protein sequence ID" value="OKL38536.1"/>
    <property type="molecule type" value="Genomic_DNA"/>
</dbReference>
<keyword evidence="2 5" id="KW-0812">Transmembrane</keyword>
<comment type="subcellular location">
    <subcellularLocation>
        <location evidence="1">Membrane</location>
        <topology evidence="1">Multi-pass membrane protein</topology>
    </subcellularLocation>
</comment>
<dbReference type="GO" id="GO:0016020">
    <property type="term" value="C:membrane"/>
    <property type="evidence" value="ECO:0007669"/>
    <property type="project" value="UniProtKB-SubCell"/>
</dbReference>
<comment type="caution">
    <text evidence="6">The sequence shown here is derived from an EMBL/GenBank/DDBJ whole genome shotgun (WGS) entry which is preliminary data.</text>
</comment>
<evidence type="ECO:0000256" key="4">
    <source>
        <dbReference type="ARBA" id="ARBA00023136"/>
    </source>
</evidence>
<evidence type="ECO:0000256" key="5">
    <source>
        <dbReference type="SAM" id="Phobius"/>
    </source>
</evidence>
<dbReference type="OrthoDB" id="481541at2"/>
<evidence type="ECO:0000256" key="3">
    <source>
        <dbReference type="ARBA" id="ARBA00022989"/>
    </source>
</evidence>
<dbReference type="AlphaFoldDB" id="A0A1Q5P8H4"/>
<protein>
    <submittedName>
        <fullName evidence="6">Uncharacterized protein</fullName>
    </submittedName>
</protein>
<name>A0A1Q5P8H4_9BACT</name>
<evidence type="ECO:0000256" key="2">
    <source>
        <dbReference type="ARBA" id="ARBA00022692"/>
    </source>
</evidence>
<dbReference type="Gene3D" id="1.20.1530.20">
    <property type="match status" value="1"/>
</dbReference>
<sequence length="109" mass="12338">MFEILIRTVGIVLPVFVFLTMLNVGLTQQLHDIVKYLQDRKSSLRMLVANFILAPLLLWGILQLFPLDPYLRVGLTKFSICASAPFLIKLTQLSEHDMALGASTTRKYS</sequence>
<evidence type="ECO:0000256" key="1">
    <source>
        <dbReference type="ARBA" id="ARBA00004141"/>
    </source>
</evidence>
<dbReference type="InterPro" id="IPR002657">
    <property type="entry name" value="BilAc:Na_symport/Acr3"/>
</dbReference>
<keyword evidence="3 5" id="KW-1133">Transmembrane helix</keyword>
<feature type="transmembrane region" description="Helical" evidence="5">
    <location>
        <begin position="47"/>
        <end position="65"/>
    </location>
</feature>
<keyword evidence="4 5" id="KW-0472">Membrane</keyword>
<dbReference type="STRING" id="1797110.A3841_05105"/>
<keyword evidence="7" id="KW-1185">Reference proteome</keyword>
<organism evidence="6 7">
    <name type="scientific">Pontibacter flavimaris</name>
    <dbReference type="NCBI Taxonomy" id="1797110"/>
    <lineage>
        <taxon>Bacteria</taxon>
        <taxon>Pseudomonadati</taxon>
        <taxon>Bacteroidota</taxon>
        <taxon>Cytophagia</taxon>
        <taxon>Cytophagales</taxon>
        <taxon>Hymenobacteraceae</taxon>
        <taxon>Pontibacter</taxon>
    </lineage>
</organism>
<dbReference type="InterPro" id="IPR038770">
    <property type="entry name" value="Na+/solute_symporter_sf"/>
</dbReference>
<dbReference type="Pfam" id="PF01758">
    <property type="entry name" value="SBF"/>
    <property type="match status" value="1"/>
</dbReference>
<gene>
    <name evidence="6" type="ORF">A3841_05105</name>
</gene>
<reference evidence="6 7" key="1">
    <citation type="submission" date="2016-03" db="EMBL/GenBank/DDBJ databases">
        <title>Genome sequence of Pontibacter sp. nov., of the family cytophagaceae, isolated from marine sediment of the Yellow Sea, China.</title>
        <authorList>
            <person name="Zhang G."/>
            <person name="Zhang R."/>
        </authorList>
    </citation>
    <scope>NUCLEOTIDE SEQUENCE [LARGE SCALE GENOMIC DNA]</scope>
    <source>
        <strain evidence="6 7">S10-8</strain>
    </source>
</reference>
<dbReference type="RefSeq" id="WP_073854422.1">
    <property type="nucleotide sequence ID" value="NZ_LVWA01000012.1"/>
</dbReference>
<evidence type="ECO:0000313" key="6">
    <source>
        <dbReference type="EMBL" id="OKL38536.1"/>
    </source>
</evidence>